<evidence type="ECO:0000313" key="2">
    <source>
        <dbReference type="Proteomes" id="UP000748531"/>
    </source>
</evidence>
<name>A0A8J4STG6_9TREM</name>
<accession>A0A8J4STG6</accession>
<dbReference type="OrthoDB" id="6242897at2759"/>
<evidence type="ECO:0000313" key="1">
    <source>
        <dbReference type="EMBL" id="KAF5404820.1"/>
    </source>
</evidence>
<reference evidence="1" key="1">
    <citation type="submission" date="2019-05" db="EMBL/GenBank/DDBJ databases">
        <title>Annotation for the trematode Paragonimus heterotremus.</title>
        <authorList>
            <person name="Choi Y.-J."/>
        </authorList>
    </citation>
    <scope>NUCLEOTIDE SEQUENCE</scope>
    <source>
        <strain evidence="1">LC</strain>
    </source>
</reference>
<keyword evidence="2" id="KW-1185">Reference proteome</keyword>
<gene>
    <name evidence="1" type="ORF">PHET_01722</name>
</gene>
<organism evidence="1 2">
    <name type="scientific">Paragonimus heterotremus</name>
    <dbReference type="NCBI Taxonomy" id="100268"/>
    <lineage>
        <taxon>Eukaryota</taxon>
        <taxon>Metazoa</taxon>
        <taxon>Spiralia</taxon>
        <taxon>Lophotrochozoa</taxon>
        <taxon>Platyhelminthes</taxon>
        <taxon>Trematoda</taxon>
        <taxon>Digenea</taxon>
        <taxon>Plagiorchiida</taxon>
        <taxon>Troglotremata</taxon>
        <taxon>Troglotrematidae</taxon>
        <taxon>Paragonimus</taxon>
    </lineage>
</organism>
<dbReference type="EMBL" id="LUCH01000569">
    <property type="protein sequence ID" value="KAF5404820.1"/>
    <property type="molecule type" value="Genomic_DNA"/>
</dbReference>
<proteinExistence type="predicted"/>
<comment type="caution">
    <text evidence="1">The sequence shown here is derived from an EMBL/GenBank/DDBJ whole genome shotgun (WGS) entry which is preliminary data.</text>
</comment>
<dbReference type="Proteomes" id="UP000748531">
    <property type="component" value="Unassembled WGS sequence"/>
</dbReference>
<dbReference type="AlphaFoldDB" id="A0A8J4STG6"/>
<sequence>MRDGRTKRKIIVFCNHRKEFHEELQSLKDRIISAFSDNCNEDNYFEYFEVTRYLPARSTPWLSTYEDIPLILLNVLTMDHLMAIFLLSPCHSSLCRCLLTETSENLPKISKAFCKTSLSGNYGWLSGPSFANLSITELITSVAGGLTPQRMNIENSYFFFKSSVTATSVKCQWMENLRCSLINKGLHVHQYEECDKTSDAFFEQLNRICEYEIENTLQSVPYGESVPR</sequence>
<protein>
    <submittedName>
        <fullName evidence="1">Uncharacterized protein</fullName>
    </submittedName>
</protein>